<reference evidence="1" key="1">
    <citation type="submission" date="2018-06" db="EMBL/GenBank/DDBJ databases">
        <authorList>
            <person name="Zhirakovskaya E."/>
        </authorList>
    </citation>
    <scope>NUCLEOTIDE SEQUENCE</scope>
</reference>
<dbReference type="SUPFAM" id="SSF69754">
    <property type="entry name" value="Ribosome binding protein Y (YfiA homologue)"/>
    <property type="match status" value="1"/>
</dbReference>
<evidence type="ECO:0000313" key="1">
    <source>
        <dbReference type="EMBL" id="VAX39102.1"/>
    </source>
</evidence>
<dbReference type="InterPro" id="IPR003489">
    <property type="entry name" value="RHF/RaiA"/>
</dbReference>
<dbReference type="AlphaFoldDB" id="A0A3B1DE91"/>
<accession>A0A3B1DE91</accession>
<proteinExistence type="predicted"/>
<dbReference type="EMBL" id="UOGK01000197">
    <property type="protein sequence ID" value="VAX39102.1"/>
    <property type="molecule type" value="Genomic_DNA"/>
</dbReference>
<dbReference type="Pfam" id="PF02482">
    <property type="entry name" value="Ribosomal_S30AE"/>
    <property type="match status" value="1"/>
</dbReference>
<dbReference type="InterPro" id="IPR036567">
    <property type="entry name" value="RHF-like"/>
</dbReference>
<gene>
    <name evidence="1" type="ORF">MNBD_PLANCTO03-1922</name>
</gene>
<sequence length="105" mass="11961">MFHIEISSSGTDRSDALTEHIHSQVEHENRHFADRLTRVEVHVSDDNAGKHGKHDKRCVLEARPRGMDPVAVTEVGDDMYQVVREASRKLGRALTRRFERTDAVS</sequence>
<dbReference type="Gene3D" id="3.30.160.100">
    <property type="entry name" value="Ribosome hibernation promotion factor-like"/>
    <property type="match status" value="1"/>
</dbReference>
<organism evidence="1">
    <name type="scientific">hydrothermal vent metagenome</name>
    <dbReference type="NCBI Taxonomy" id="652676"/>
    <lineage>
        <taxon>unclassified sequences</taxon>
        <taxon>metagenomes</taxon>
        <taxon>ecological metagenomes</taxon>
    </lineage>
</organism>
<protein>
    <submittedName>
        <fullName evidence="1">Ribosome-associated inhibitor A</fullName>
    </submittedName>
</protein>
<name>A0A3B1DE91_9ZZZZ</name>